<evidence type="ECO:0000256" key="8">
    <source>
        <dbReference type="ARBA" id="ARBA00023221"/>
    </source>
</evidence>
<evidence type="ECO:0000256" key="5">
    <source>
        <dbReference type="ARBA" id="ARBA00023002"/>
    </source>
</evidence>
<accession>A0ABW5FMK3</accession>
<keyword evidence="8" id="KW-0753">Steroid metabolism</keyword>
<evidence type="ECO:0000259" key="11">
    <source>
        <dbReference type="PROSITE" id="PS51296"/>
    </source>
</evidence>
<keyword evidence="4" id="KW-0442">Lipid degradation</keyword>
<evidence type="ECO:0000256" key="7">
    <source>
        <dbReference type="ARBA" id="ARBA00023014"/>
    </source>
</evidence>
<dbReference type="PANTHER" id="PTHR21266">
    <property type="entry name" value="IRON-SULFUR DOMAIN CONTAINING PROTEIN"/>
    <property type="match status" value="1"/>
</dbReference>
<dbReference type="PROSITE" id="PS51296">
    <property type="entry name" value="RIESKE"/>
    <property type="match status" value="1"/>
</dbReference>
<dbReference type="EMBL" id="JBHUKR010000005">
    <property type="protein sequence ID" value="MFD2416235.1"/>
    <property type="molecule type" value="Genomic_DNA"/>
</dbReference>
<keyword evidence="8" id="KW-0443">Lipid metabolism</keyword>
<evidence type="ECO:0000313" key="12">
    <source>
        <dbReference type="EMBL" id="MFD2416235.1"/>
    </source>
</evidence>
<dbReference type="Gene3D" id="2.102.10.10">
    <property type="entry name" value="Rieske [2Fe-2S] iron-sulphur domain"/>
    <property type="match status" value="1"/>
</dbReference>
<feature type="domain" description="Rieske" evidence="11">
    <location>
        <begin position="5"/>
        <end position="95"/>
    </location>
</feature>
<organism evidence="12 13">
    <name type="scientific">Amycolatopsis pigmentata</name>
    <dbReference type="NCBI Taxonomy" id="450801"/>
    <lineage>
        <taxon>Bacteria</taxon>
        <taxon>Bacillati</taxon>
        <taxon>Actinomycetota</taxon>
        <taxon>Actinomycetes</taxon>
        <taxon>Pseudonocardiales</taxon>
        <taxon>Pseudonocardiaceae</taxon>
        <taxon>Amycolatopsis</taxon>
    </lineage>
</organism>
<gene>
    <name evidence="12" type="ORF">ACFSXZ_07830</name>
</gene>
<dbReference type="Proteomes" id="UP001597417">
    <property type="component" value="Unassembled WGS sequence"/>
</dbReference>
<keyword evidence="13" id="KW-1185">Reference proteome</keyword>
<evidence type="ECO:0000256" key="2">
    <source>
        <dbReference type="ARBA" id="ARBA00022714"/>
    </source>
</evidence>
<dbReference type="Pfam" id="PF00355">
    <property type="entry name" value="Rieske"/>
    <property type="match status" value="1"/>
</dbReference>
<dbReference type="PANTHER" id="PTHR21266:SF60">
    <property type="entry name" value="3-KETOSTEROID-9-ALPHA-MONOOXYGENASE, OXYGENASE COMPONENT"/>
    <property type="match status" value="1"/>
</dbReference>
<protein>
    <recommendedName>
        <fullName evidence="9">Rieske-type oxygenase</fullName>
    </recommendedName>
</protein>
<keyword evidence="5" id="KW-0560">Oxidoreductase</keyword>
<proteinExistence type="predicted"/>
<evidence type="ECO:0000256" key="9">
    <source>
        <dbReference type="ARBA" id="ARBA00030944"/>
    </source>
</evidence>
<evidence type="ECO:0000256" key="10">
    <source>
        <dbReference type="ARBA" id="ARBA00046982"/>
    </source>
</evidence>
<evidence type="ECO:0000256" key="4">
    <source>
        <dbReference type="ARBA" id="ARBA00022963"/>
    </source>
</evidence>
<comment type="subunit">
    <text evidence="10">Homotrimer. The two-component system 3-ketosteroid-9-alpha-monooxygenase is composed of an oxygenase component KshA and a reductase component KshB.</text>
</comment>
<keyword evidence="2" id="KW-0001">2Fe-2S</keyword>
<evidence type="ECO:0000256" key="1">
    <source>
        <dbReference type="ARBA" id="ARBA00001962"/>
    </source>
</evidence>
<keyword evidence="3" id="KW-0479">Metal-binding</keyword>
<dbReference type="SUPFAM" id="SSF55961">
    <property type="entry name" value="Bet v1-like"/>
    <property type="match status" value="1"/>
</dbReference>
<dbReference type="InterPro" id="IPR036922">
    <property type="entry name" value="Rieske_2Fe-2S_sf"/>
</dbReference>
<dbReference type="SUPFAM" id="SSF50022">
    <property type="entry name" value="ISP domain"/>
    <property type="match status" value="1"/>
</dbReference>
<dbReference type="InterPro" id="IPR017941">
    <property type="entry name" value="Rieske_2Fe-2S"/>
</dbReference>
<name>A0ABW5FMK3_9PSEU</name>
<dbReference type="RefSeq" id="WP_378262848.1">
    <property type="nucleotide sequence ID" value="NZ_JBHUKR010000005.1"/>
</dbReference>
<dbReference type="InterPro" id="IPR050584">
    <property type="entry name" value="Cholesterol_7-desaturase"/>
</dbReference>
<evidence type="ECO:0000256" key="6">
    <source>
        <dbReference type="ARBA" id="ARBA00023004"/>
    </source>
</evidence>
<comment type="cofactor">
    <cofactor evidence="1">
        <name>Fe cation</name>
        <dbReference type="ChEBI" id="CHEBI:24875"/>
    </cofactor>
</comment>
<dbReference type="InterPro" id="IPR045605">
    <property type="entry name" value="KshA-like_C"/>
</dbReference>
<keyword evidence="7" id="KW-0411">Iron-sulfur</keyword>
<dbReference type="Pfam" id="PF19298">
    <property type="entry name" value="KshA_C"/>
    <property type="match status" value="1"/>
</dbReference>
<comment type="caution">
    <text evidence="12">The sequence shown here is derived from an EMBL/GenBank/DDBJ whole genome shotgun (WGS) entry which is preliminary data.</text>
</comment>
<evidence type="ECO:0000256" key="3">
    <source>
        <dbReference type="ARBA" id="ARBA00022723"/>
    </source>
</evidence>
<dbReference type="Gene3D" id="3.90.380.10">
    <property type="entry name" value="Naphthalene 1,2-dioxygenase Alpha Subunit, Chain A, domain 1"/>
    <property type="match status" value="1"/>
</dbReference>
<evidence type="ECO:0000313" key="13">
    <source>
        <dbReference type="Proteomes" id="UP001597417"/>
    </source>
</evidence>
<sequence length="305" mass="33444">METGWYQAAFERELSDELTATDLGPVPLVLVRTPDRIRAFDAACPHRGAHLAHGGKLDGAAIVCPFHGKRIQLGPVGRYRAREHQVLGYGGMVFVGLGEHCDNGFADLLDKLTVSHLFIPGFSLTVEMAADWVIENAFDGTHFRPVHGIGNEPSLEVVPAGLGDELTFAVRGVFLLPPSPWRRTGGKPTEVPFLAKAFSPHVVVTEIGGQFPYTAITAATPLPAGGCRIRFSVAVLADGQESLPTEQARRYYRYLLESSRAGIEQDIPIWEHLRPVEPDYDSADHTVIAFREFCAKFRTEPRCAS</sequence>
<reference evidence="13" key="1">
    <citation type="journal article" date="2019" name="Int. J. Syst. Evol. Microbiol.">
        <title>The Global Catalogue of Microorganisms (GCM) 10K type strain sequencing project: providing services to taxonomists for standard genome sequencing and annotation.</title>
        <authorList>
            <consortium name="The Broad Institute Genomics Platform"/>
            <consortium name="The Broad Institute Genome Sequencing Center for Infectious Disease"/>
            <person name="Wu L."/>
            <person name="Ma J."/>
        </authorList>
    </citation>
    <scope>NUCLEOTIDE SEQUENCE [LARGE SCALE GENOMIC DNA]</scope>
    <source>
        <strain evidence="13">CGMCC 4.7645</strain>
    </source>
</reference>
<keyword evidence="6" id="KW-0408">Iron</keyword>